<organism evidence="8 9">
    <name type="scientific">Maudiozyma humilis</name>
    <name type="common">Sour dough yeast</name>
    <name type="synonym">Kazachstania humilis</name>
    <dbReference type="NCBI Taxonomy" id="51915"/>
    <lineage>
        <taxon>Eukaryota</taxon>
        <taxon>Fungi</taxon>
        <taxon>Dikarya</taxon>
        <taxon>Ascomycota</taxon>
        <taxon>Saccharomycotina</taxon>
        <taxon>Saccharomycetes</taxon>
        <taxon>Saccharomycetales</taxon>
        <taxon>Saccharomycetaceae</taxon>
        <taxon>Maudiozyma</taxon>
    </lineage>
</organism>
<sequence>MSFKRLTCLTGLGNPEPQYAFTRHNVGVMLLDMLGAALGKGEKPHYKQSSASALVHYTQTQPGETLGPMVLLRSDGGFMNCSGVTLRPVWRALARQAPSGGPNAINHIVLHDELSLSIGKAQLRPHGRSCRGHNGLRDLERQMPGVEFKRLAIGIGRPESHDPQEVAAYVLGKFTADEQELLRQRTLPRVLELLRNDSKST</sequence>
<evidence type="ECO:0000256" key="3">
    <source>
        <dbReference type="ARBA" id="ARBA00022801"/>
    </source>
</evidence>
<dbReference type="NCBIfam" id="TIGR00447">
    <property type="entry name" value="pth"/>
    <property type="match status" value="1"/>
</dbReference>
<evidence type="ECO:0000256" key="1">
    <source>
        <dbReference type="ARBA" id="ARBA00013260"/>
    </source>
</evidence>
<evidence type="ECO:0000313" key="8">
    <source>
        <dbReference type="EMBL" id="GMM57011.1"/>
    </source>
</evidence>
<keyword evidence="2" id="KW-0820">tRNA-binding</keyword>
<comment type="similarity">
    <text evidence="5 7">Belongs to the PTH family.</text>
</comment>
<dbReference type="CDD" id="cd00462">
    <property type="entry name" value="PTH"/>
    <property type="match status" value="1"/>
</dbReference>
<dbReference type="Gene3D" id="3.40.50.1470">
    <property type="entry name" value="Peptidyl-tRNA hydrolase"/>
    <property type="match status" value="1"/>
</dbReference>
<dbReference type="SUPFAM" id="SSF53178">
    <property type="entry name" value="Peptidyl-tRNA hydrolase-like"/>
    <property type="match status" value="1"/>
</dbReference>
<dbReference type="InterPro" id="IPR001328">
    <property type="entry name" value="Pept_tRNA_hydro"/>
</dbReference>
<name>A0AAV5S1R1_MAUHU</name>
<proteinExistence type="inferred from homology"/>
<comment type="catalytic activity">
    <reaction evidence="6">
        <text>an N-acyl-L-alpha-aminoacyl-tRNA + H2O = an N-acyl-L-amino acid + a tRNA + H(+)</text>
        <dbReference type="Rhea" id="RHEA:54448"/>
        <dbReference type="Rhea" id="RHEA-COMP:10123"/>
        <dbReference type="Rhea" id="RHEA-COMP:13883"/>
        <dbReference type="ChEBI" id="CHEBI:15377"/>
        <dbReference type="ChEBI" id="CHEBI:15378"/>
        <dbReference type="ChEBI" id="CHEBI:59874"/>
        <dbReference type="ChEBI" id="CHEBI:78442"/>
        <dbReference type="ChEBI" id="CHEBI:138191"/>
        <dbReference type="EC" id="3.1.1.29"/>
    </reaction>
</comment>
<evidence type="ECO:0000256" key="2">
    <source>
        <dbReference type="ARBA" id="ARBA00022555"/>
    </source>
</evidence>
<reference evidence="8 9" key="1">
    <citation type="journal article" date="2023" name="Elife">
        <title>Identification of key yeast species and microbe-microbe interactions impacting larval growth of Drosophila in the wild.</title>
        <authorList>
            <person name="Mure A."/>
            <person name="Sugiura Y."/>
            <person name="Maeda R."/>
            <person name="Honda K."/>
            <person name="Sakurai N."/>
            <person name="Takahashi Y."/>
            <person name="Watada M."/>
            <person name="Katoh T."/>
            <person name="Gotoh A."/>
            <person name="Gotoh Y."/>
            <person name="Taniguchi I."/>
            <person name="Nakamura K."/>
            <person name="Hayashi T."/>
            <person name="Katayama T."/>
            <person name="Uemura T."/>
            <person name="Hattori Y."/>
        </authorList>
    </citation>
    <scope>NUCLEOTIDE SEQUENCE [LARGE SCALE GENOMIC DNA]</scope>
    <source>
        <strain evidence="8 9">KH-74</strain>
    </source>
</reference>
<evidence type="ECO:0000256" key="7">
    <source>
        <dbReference type="RuleBase" id="RU004320"/>
    </source>
</evidence>
<dbReference type="PROSITE" id="PS01195">
    <property type="entry name" value="PEPT_TRNA_HYDROL_1"/>
    <property type="match status" value="1"/>
</dbReference>
<dbReference type="AlphaFoldDB" id="A0AAV5S1R1"/>
<dbReference type="Proteomes" id="UP001377567">
    <property type="component" value="Unassembled WGS sequence"/>
</dbReference>
<dbReference type="GO" id="GO:0004045">
    <property type="term" value="F:peptidyl-tRNA hydrolase activity"/>
    <property type="evidence" value="ECO:0007669"/>
    <property type="project" value="UniProtKB-EC"/>
</dbReference>
<keyword evidence="9" id="KW-1185">Reference proteome</keyword>
<protein>
    <recommendedName>
        <fullName evidence="1 6">Peptidyl-tRNA hydrolase</fullName>
        <ecNumber evidence="1 6">3.1.1.29</ecNumber>
    </recommendedName>
</protein>
<dbReference type="InterPro" id="IPR018171">
    <property type="entry name" value="Pept_tRNA_hydro_CS"/>
</dbReference>
<dbReference type="PANTHER" id="PTHR17224:SF1">
    <property type="entry name" value="PEPTIDYL-TRNA HYDROLASE"/>
    <property type="match status" value="1"/>
</dbReference>
<dbReference type="EC" id="3.1.1.29" evidence="1 6"/>
<accession>A0AAV5S1R1</accession>
<dbReference type="PANTHER" id="PTHR17224">
    <property type="entry name" value="PEPTIDYL-TRNA HYDROLASE"/>
    <property type="match status" value="1"/>
</dbReference>
<dbReference type="InterPro" id="IPR036416">
    <property type="entry name" value="Pept_tRNA_hydro_sf"/>
</dbReference>
<dbReference type="Pfam" id="PF01195">
    <property type="entry name" value="Pept_tRNA_hydro"/>
    <property type="match status" value="1"/>
</dbReference>
<comment type="caution">
    <text evidence="8">The sequence shown here is derived from an EMBL/GenBank/DDBJ whole genome shotgun (WGS) entry which is preliminary data.</text>
</comment>
<dbReference type="PROSITE" id="PS01196">
    <property type="entry name" value="PEPT_TRNA_HYDROL_2"/>
    <property type="match status" value="1"/>
</dbReference>
<dbReference type="GO" id="GO:0000049">
    <property type="term" value="F:tRNA binding"/>
    <property type="evidence" value="ECO:0007669"/>
    <property type="project" value="UniProtKB-KW"/>
</dbReference>
<keyword evidence="4" id="KW-0694">RNA-binding</keyword>
<dbReference type="EMBL" id="BTGD01000010">
    <property type="protein sequence ID" value="GMM57011.1"/>
    <property type="molecule type" value="Genomic_DNA"/>
</dbReference>
<keyword evidence="3 6" id="KW-0378">Hydrolase</keyword>
<gene>
    <name evidence="8" type="ORF">DAKH74_036270</name>
</gene>
<evidence type="ECO:0000256" key="5">
    <source>
        <dbReference type="ARBA" id="ARBA00038063"/>
    </source>
</evidence>
<evidence type="ECO:0000256" key="6">
    <source>
        <dbReference type="RuleBase" id="RU000673"/>
    </source>
</evidence>
<evidence type="ECO:0000256" key="4">
    <source>
        <dbReference type="ARBA" id="ARBA00022884"/>
    </source>
</evidence>
<evidence type="ECO:0000313" key="9">
    <source>
        <dbReference type="Proteomes" id="UP001377567"/>
    </source>
</evidence>